<dbReference type="PANTHER" id="PTHR46128:SF329">
    <property type="entry name" value="MITOCHONDRIAL GROUP I INTRON SPLICING FACTOR DMR1"/>
    <property type="match status" value="1"/>
</dbReference>
<evidence type="ECO:0000313" key="4">
    <source>
        <dbReference type="EMBL" id="KIK96389.1"/>
    </source>
</evidence>
<reference evidence="4 5" key="1">
    <citation type="submission" date="2014-04" db="EMBL/GenBank/DDBJ databases">
        <authorList>
            <consortium name="DOE Joint Genome Institute"/>
            <person name="Kuo A."/>
            <person name="Kohler A."/>
            <person name="Jargeat P."/>
            <person name="Nagy L.G."/>
            <person name="Floudas D."/>
            <person name="Copeland A."/>
            <person name="Barry K.W."/>
            <person name="Cichocki N."/>
            <person name="Veneault-Fourrey C."/>
            <person name="LaButti K."/>
            <person name="Lindquist E.A."/>
            <person name="Lipzen A."/>
            <person name="Lundell T."/>
            <person name="Morin E."/>
            <person name="Murat C."/>
            <person name="Sun H."/>
            <person name="Tunlid A."/>
            <person name="Henrissat B."/>
            <person name="Grigoriev I.V."/>
            <person name="Hibbett D.S."/>
            <person name="Martin F."/>
            <person name="Nordberg H.P."/>
            <person name="Cantor M.N."/>
            <person name="Hua S.X."/>
        </authorList>
    </citation>
    <scope>NUCLEOTIDE SEQUENCE [LARGE SCALE GENOMIC DNA]</scope>
    <source>
        <strain evidence="4 5">Ve08.2h10</strain>
    </source>
</reference>
<proteinExistence type="inferred from homology"/>
<gene>
    <name evidence="4" type="ORF">PAXRUDRAFT_826012</name>
</gene>
<dbReference type="PANTHER" id="PTHR46128">
    <property type="entry name" value="MITOCHONDRIAL GROUP I INTRON SPLICING FACTOR CCM1"/>
    <property type="match status" value="1"/>
</dbReference>
<dbReference type="Proteomes" id="UP000054538">
    <property type="component" value="Unassembled WGS sequence"/>
</dbReference>
<dbReference type="AlphaFoldDB" id="A0A0D0E513"/>
<evidence type="ECO:0000256" key="2">
    <source>
        <dbReference type="ARBA" id="ARBA00022737"/>
    </source>
</evidence>
<evidence type="ECO:0000313" key="5">
    <source>
        <dbReference type="Proteomes" id="UP000054538"/>
    </source>
</evidence>
<dbReference type="HOGENOM" id="CLU_019520_0_0_1"/>
<keyword evidence="2" id="KW-0677">Repeat</keyword>
<dbReference type="OrthoDB" id="185373at2759"/>
<dbReference type="InterPro" id="IPR011990">
    <property type="entry name" value="TPR-like_helical_dom_sf"/>
</dbReference>
<dbReference type="InParanoid" id="A0A0D0E513"/>
<organism evidence="4 5">
    <name type="scientific">Paxillus rubicundulus Ve08.2h10</name>
    <dbReference type="NCBI Taxonomy" id="930991"/>
    <lineage>
        <taxon>Eukaryota</taxon>
        <taxon>Fungi</taxon>
        <taxon>Dikarya</taxon>
        <taxon>Basidiomycota</taxon>
        <taxon>Agaricomycotina</taxon>
        <taxon>Agaricomycetes</taxon>
        <taxon>Agaricomycetidae</taxon>
        <taxon>Boletales</taxon>
        <taxon>Paxilineae</taxon>
        <taxon>Paxillaceae</taxon>
        <taxon>Paxillus</taxon>
    </lineage>
</organism>
<evidence type="ECO:0000259" key="3">
    <source>
        <dbReference type="Pfam" id="PF23276"/>
    </source>
</evidence>
<dbReference type="InterPro" id="IPR002885">
    <property type="entry name" value="PPR_rpt"/>
</dbReference>
<reference evidence="5" key="2">
    <citation type="submission" date="2015-01" db="EMBL/GenBank/DDBJ databases">
        <title>Evolutionary Origins and Diversification of the Mycorrhizal Mutualists.</title>
        <authorList>
            <consortium name="DOE Joint Genome Institute"/>
            <consortium name="Mycorrhizal Genomics Consortium"/>
            <person name="Kohler A."/>
            <person name="Kuo A."/>
            <person name="Nagy L.G."/>
            <person name="Floudas D."/>
            <person name="Copeland A."/>
            <person name="Barry K.W."/>
            <person name="Cichocki N."/>
            <person name="Veneault-Fourrey C."/>
            <person name="LaButti K."/>
            <person name="Lindquist E.A."/>
            <person name="Lipzen A."/>
            <person name="Lundell T."/>
            <person name="Morin E."/>
            <person name="Murat C."/>
            <person name="Riley R."/>
            <person name="Ohm R."/>
            <person name="Sun H."/>
            <person name="Tunlid A."/>
            <person name="Henrissat B."/>
            <person name="Grigoriev I.V."/>
            <person name="Hibbett D.S."/>
            <person name="Martin F."/>
        </authorList>
    </citation>
    <scope>NUCLEOTIDE SEQUENCE [LARGE SCALE GENOMIC DNA]</scope>
    <source>
        <strain evidence="5">Ve08.2h10</strain>
    </source>
</reference>
<keyword evidence="5" id="KW-1185">Reference proteome</keyword>
<dbReference type="InterPro" id="IPR050872">
    <property type="entry name" value="PPR_P_subfamily"/>
</dbReference>
<dbReference type="STRING" id="930991.A0A0D0E513"/>
<accession>A0A0D0E513</accession>
<dbReference type="InterPro" id="IPR057027">
    <property type="entry name" value="TPR_mt"/>
</dbReference>
<sequence length="768" mass="86419">MSFSRASSQLERLAISVQRSTALRTTTFKARQRTVVLPHIRKWLSTSHTKPIYPSAPSVNSSGDTSRAPTNKLATIHSYTNQVLNSLPEAIPTKYALSGEEALRMLGTLAASARQQDLALIERMLGSFPSLCGLQVDADIHNHILRGLMQHGNVQTMLNWLCQMHEKPGNVKPFLEHWHTFLDYCADTGQPRMIRHAMSKMAHSGRKPNNSTFRIFFRALFNSGAPVNEFYSAFDRIENYSFRYDESLAGMLHEGFSKLNLPQQAVEVKEEFERRFSKRVVKANAMQVEWEEGLENEVERCGIASAVRLCEEFRRDGYRVTSHTLTIMLRCSREVADLEYGEKALQVKAGPMQWSILITNAVRAGDIRGAQLIYRQSQSCGVLPDAPLVQPLLTGFCESAFGSANDGLIDQALDLYNDLARAHPLSSSNPAAPKAFGRQRSFGPDAFMYGTLLRAMANSVDVQKYSKLSTDLLADMEDRGIAADGHVVVSSLIVIAMRCSTSLDDALAAYRKVIGKDAPKAIGVKGYRWILHILSRLSFNEQRALPPIWHYFEVVKDMRRSGLEIPPHVYASLLRRLSQLAENAPKEQIFRLAASVRRVHDHLTLDPSITPDTLLWNQLMDAYQRVGLFVEAYRVWEMLLISETYDNASVSIILDACGYANTWPLAEQVLKKLSERSFPLNQGNWNSYVECMCRNGMLNDALKTVCLEMGKNNKDVKPNLETARLLLTFAMKTNQQDEVSMRLQRYLPELWESLPAHLTGSVIKPEGV</sequence>
<dbReference type="Pfam" id="PF01535">
    <property type="entry name" value="PPR"/>
    <property type="match status" value="1"/>
</dbReference>
<dbReference type="Gene3D" id="1.25.40.10">
    <property type="entry name" value="Tetratricopeptide repeat domain"/>
    <property type="match status" value="3"/>
</dbReference>
<feature type="domain" description="Pentatricopeptide repeat-containing protein-mitochondrial" evidence="3">
    <location>
        <begin position="652"/>
        <end position="734"/>
    </location>
</feature>
<dbReference type="Pfam" id="PF23276">
    <property type="entry name" value="TPR_24"/>
    <property type="match status" value="1"/>
</dbReference>
<name>A0A0D0E513_9AGAM</name>
<dbReference type="EMBL" id="KN824989">
    <property type="protein sequence ID" value="KIK96389.1"/>
    <property type="molecule type" value="Genomic_DNA"/>
</dbReference>
<evidence type="ECO:0000256" key="1">
    <source>
        <dbReference type="ARBA" id="ARBA00007626"/>
    </source>
</evidence>
<protein>
    <recommendedName>
        <fullName evidence="3">Pentatricopeptide repeat-containing protein-mitochondrial domain-containing protein</fullName>
    </recommendedName>
</protein>
<comment type="similarity">
    <text evidence="1">Belongs to the PPR family. P subfamily.</text>
</comment>